<sequence length="100" mass="11363">MDQANIHKTNMVSETMRDLNLETILIPGGCTKHLQPLDAIVIANFKRKSTQFRIECETEQIEKRSKGVATSRHSIVSSWSTLSQKLGLRWNQKSLLGVLR</sequence>
<dbReference type="Pfam" id="PF03184">
    <property type="entry name" value="DDE_1"/>
    <property type="match status" value="1"/>
</dbReference>
<proteinExistence type="predicted"/>
<protein>
    <recommendedName>
        <fullName evidence="1">DDE-1 domain-containing protein</fullName>
    </recommendedName>
</protein>
<dbReference type="EMBL" id="CAJZBQ010000029">
    <property type="protein sequence ID" value="CAG9321769.1"/>
    <property type="molecule type" value="Genomic_DNA"/>
</dbReference>
<dbReference type="Proteomes" id="UP001162131">
    <property type="component" value="Unassembled WGS sequence"/>
</dbReference>
<dbReference type="GO" id="GO:0003676">
    <property type="term" value="F:nucleic acid binding"/>
    <property type="evidence" value="ECO:0007669"/>
    <property type="project" value="InterPro"/>
</dbReference>
<organism evidence="2 3">
    <name type="scientific">Blepharisma stoltei</name>
    <dbReference type="NCBI Taxonomy" id="1481888"/>
    <lineage>
        <taxon>Eukaryota</taxon>
        <taxon>Sar</taxon>
        <taxon>Alveolata</taxon>
        <taxon>Ciliophora</taxon>
        <taxon>Postciliodesmatophora</taxon>
        <taxon>Heterotrichea</taxon>
        <taxon>Heterotrichida</taxon>
        <taxon>Blepharismidae</taxon>
        <taxon>Blepharisma</taxon>
    </lineage>
</organism>
<evidence type="ECO:0000313" key="3">
    <source>
        <dbReference type="Proteomes" id="UP001162131"/>
    </source>
</evidence>
<gene>
    <name evidence="2" type="ORF">BSTOLATCC_MIC29850</name>
</gene>
<evidence type="ECO:0000313" key="2">
    <source>
        <dbReference type="EMBL" id="CAG9321769.1"/>
    </source>
</evidence>
<feature type="domain" description="DDE-1" evidence="1">
    <location>
        <begin position="2"/>
        <end position="85"/>
    </location>
</feature>
<keyword evidence="3" id="KW-1185">Reference proteome</keyword>
<reference evidence="2" key="1">
    <citation type="submission" date="2021-09" db="EMBL/GenBank/DDBJ databases">
        <authorList>
            <consortium name="AG Swart"/>
            <person name="Singh M."/>
            <person name="Singh A."/>
            <person name="Seah K."/>
            <person name="Emmerich C."/>
        </authorList>
    </citation>
    <scope>NUCLEOTIDE SEQUENCE</scope>
    <source>
        <strain evidence="2">ATCC30299</strain>
    </source>
</reference>
<comment type="caution">
    <text evidence="2">The sequence shown here is derived from an EMBL/GenBank/DDBJ whole genome shotgun (WGS) entry which is preliminary data.</text>
</comment>
<dbReference type="AlphaFoldDB" id="A0AAU9J7K7"/>
<dbReference type="InterPro" id="IPR004875">
    <property type="entry name" value="DDE_SF_endonuclease_dom"/>
</dbReference>
<name>A0AAU9J7K7_9CILI</name>
<evidence type="ECO:0000259" key="1">
    <source>
        <dbReference type="Pfam" id="PF03184"/>
    </source>
</evidence>
<accession>A0AAU9J7K7</accession>